<keyword evidence="2" id="KW-1185">Reference proteome</keyword>
<reference evidence="2" key="1">
    <citation type="submission" date="2017-06" db="EMBL/GenBank/DDBJ databases">
        <title>Complete genome sequence of Capnocytophaga sp. KCOM 1579 (=ChDC OS43) isolated from a human refractory periapical abscess lesion.</title>
        <authorList>
            <person name="Kook J.-K."/>
            <person name="Park S.-N."/>
            <person name="Lim Y.K."/>
            <person name="Roh H."/>
        </authorList>
    </citation>
    <scope>NUCLEOTIDE SEQUENCE [LARGE SCALE GENOMIC DNA]</scope>
    <source>
        <strain evidence="2">ChDC OS43</strain>
    </source>
</reference>
<dbReference type="Proteomes" id="UP000197007">
    <property type="component" value="Chromosome"/>
</dbReference>
<sequence length="194" mass="22770">MKTFYLYTLLLFSLGCKAQEFDLRDMKRFDEKVFKDWEVDTSFSPIPNTKFLKKGNNKVKITKGDKIIEVELSNATNPYTYLYTYDAKQKRQVSRGEKFHRMEVGIWEYFDSNGKLQKKIDADEGFSFSLNDLIKKMKKEYGIDLLAAIHINISRGFFKNHRCYQIAIPTTSEYEYDVYKIDGETGEVLLSPKI</sequence>
<name>A0A1Z4BK87_9FLAO</name>
<dbReference type="PROSITE" id="PS51257">
    <property type="entry name" value="PROKAR_LIPOPROTEIN"/>
    <property type="match status" value="1"/>
</dbReference>
<gene>
    <name evidence="1" type="ORF">CBG49_00540</name>
</gene>
<protein>
    <submittedName>
        <fullName evidence="1">Uncharacterized protein</fullName>
    </submittedName>
</protein>
<proteinExistence type="predicted"/>
<dbReference type="RefSeq" id="WP_088592915.1">
    <property type="nucleotide sequence ID" value="NZ_CP022022.1"/>
</dbReference>
<evidence type="ECO:0000313" key="2">
    <source>
        <dbReference type="Proteomes" id="UP000197007"/>
    </source>
</evidence>
<organism evidence="1 2">
    <name type="scientific">Capnocytophaga endodontalis</name>
    <dbReference type="NCBI Taxonomy" id="2708117"/>
    <lineage>
        <taxon>Bacteria</taxon>
        <taxon>Pseudomonadati</taxon>
        <taxon>Bacteroidota</taxon>
        <taxon>Flavobacteriia</taxon>
        <taxon>Flavobacteriales</taxon>
        <taxon>Flavobacteriaceae</taxon>
        <taxon>Capnocytophaga</taxon>
    </lineage>
</organism>
<dbReference type="KEGG" id="capn:CBG49_00540"/>
<dbReference type="AlphaFoldDB" id="A0A1Z4BK87"/>
<accession>A0A1Z4BK87</accession>
<dbReference type="EMBL" id="CP022022">
    <property type="protein sequence ID" value="ASF41688.1"/>
    <property type="molecule type" value="Genomic_DNA"/>
</dbReference>
<evidence type="ECO:0000313" key="1">
    <source>
        <dbReference type="EMBL" id="ASF41688.1"/>
    </source>
</evidence>